<feature type="compositionally biased region" description="Polar residues" evidence="1">
    <location>
        <begin position="221"/>
        <end position="246"/>
    </location>
</feature>
<evidence type="ECO:0000313" key="2">
    <source>
        <dbReference type="EMBL" id="TPX46160.1"/>
    </source>
</evidence>
<feature type="region of interest" description="Disordered" evidence="1">
    <location>
        <begin position="524"/>
        <end position="648"/>
    </location>
</feature>
<dbReference type="AlphaFoldDB" id="A0A507D4J0"/>
<dbReference type="Proteomes" id="UP000320475">
    <property type="component" value="Unassembled WGS sequence"/>
</dbReference>
<accession>A0A507D4J0</accession>
<feature type="compositionally biased region" description="Polar residues" evidence="1">
    <location>
        <begin position="461"/>
        <end position="489"/>
    </location>
</feature>
<feature type="compositionally biased region" description="Basic and acidic residues" evidence="1">
    <location>
        <begin position="449"/>
        <end position="460"/>
    </location>
</feature>
<feature type="compositionally biased region" description="Polar residues" evidence="1">
    <location>
        <begin position="600"/>
        <end position="610"/>
    </location>
</feature>
<dbReference type="VEuPathDB" id="FungiDB:SeMB42_g07820"/>
<evidence type="ECO:0000256" key="1">
    <source>
        <dbReference type="SAM" id="MobiDB-lite"/>
    </source>
</evidence>
<organism evidence="2 3">
    <name type="scientific">Synchytrium endobioticum</name>
    <dbReference type="NCBI Taxonomy" id="286115"/>
    <lineage>
        <taxon>Eukaryota</taxon>
        <taxon>Fungi</taxon>
        <taxon>Fungi incertae sedis</taxon>
        <taxon>Chytridiomycota</taxon>
        <taxon>Chytridiomycota incertae sedis</taxon>
        <taxon>Chytridiomycetes</taxon>
        <taxon>Synchytriales</taxon>
        <taxon>Synchytriaceae</taxon>
        <taxon>Synchytrium</taxon>
    </lineage>
</organism>
<feature type="region of interest" description="Disordered" evidence="1">
    <location>
        <begin position="420"/>
        <end position="510"/>
    </location>
</feature>
<sequence>MQPSHDASPTLHMETDQHRRHRRDSVSSSMTLSSCQSPATPCFAGPNDPTPFSIDSFHLQYAQKSAKRVTYHDELIICQDDDQPDHVQPPDPALLNGTYADQLHYYKLVKEYETKVGKPVPPLPKPAKVDASVSHPTKNPPAQKHLWEMTQEEYEHRTHIIKSSSQSLASPRSWTPIPTVPASPASTVRDNQGPLPAYDKESPSQQLSTVNKKDEVPTMSPMPTASYSTDSSTCVVAASCRNTQSHNGREKESADHLSQFIEGGLSPSKPVSQALLMPSKDSQLPLSSDPISYETQSQSRAPAPSSHLTKPILPPSSREPTPPPKTTATPLIPQEPVTPSTPSQKLVSPSGPSPKIVTPSSPSPKTVTPSTPSRLEQRRAAQISSQRNTKQLSSFAQSTGTEYAWDNQVEIVARTDVHSWPLPEGKDVHQCTAPTPTSSDHNNINRKSANGDRVENDRSVNSETQNPDSQYNNDSCDSKSSCQASQNHDTWIPDASSAGSIQPNARSSNQFGVSMECNGTWCTPGRSHDKVDSKENPPVNNDVTKSVWTAPTPGDNVTSMNDGKNAVSPKSRFLDSTPPPSPLSRNLIPLARNSPGMNGGTTANNISRNALQPKVHPPKIRQEKENEEEESPFHPGSPTAVAPAIIGW</sequence>
<name>A0A507D4J0_9FUNG</name>
<comment type="caution">
    <text evidence="2">The sequence shown here is derived from an EMBL/GenBank/DDBJ whole genome shotgun (WGS) entry which is preliminary data.</text>
</comment>
<feature type="compositionally biased region" description="Polar residues" evidence="1">
    <location>
        <begin position="280"/>
        <end position="300"/>
    </location>
</feature>
<protein>
    <submittedName>
        <fullName evidence="2">Uncharacterized protein</fullName>
    </submittedName>
</protein>
<dbReference type="EMBL" id="QEAM01000112">
    <property type="protein sequence ID" value="TPX46160.1"/>
    <property type="molecule type" value="Genomic_DNA"/>
</dbReference>
<feature type="compositionally biased region" description="Polar residues" evidence="1">
    <location>
        <begin position="161"/>
        <end position="173"/>
    </location>
</feature>
<feature type="region of interest" description="Disordered" evidence="1">
    <location>
        <begin position="1"/>
        <end position="47"/>
    </location>
</feature>
<feature type="compositionally biased region" description="Polar residues" evidence="1">
    <location>
        <begin position="497"/>
        <end position="510"/>
    </location>
</feature>
<feature type="compositionally biased region" description="Polar residues" evidence="1">
    <location>
        <begin position="432"/>
        <end position="448"/>
    </location>
</feature>
<evidence type="ECO:0000313" key="3">
    <source>
        <dbReference type="Proteomes" id="UP000320475"/>
    </source>
</evidence>
<feature type="compositionally biased region" description="Polar residues" evidence="1">
    <location>
        <begin position="30"/>
        <end position="39"/>
    </location>
</feature>
<gene>
    <name evidence="2" type="ORF">SeLEV6574_g03383</name>
</gene>
<reference evidence="2 3" key="1">
    <citation type="journal article" date="2019" name="Sci. Rep.">
        <title>Comparative genomics of chytrid fungi reveal insights into the obligate biotrophic and pathogenic lifestyle of Synchytrium endobioticum.</title>
        <authorList>
            <person name="van de Vossenberg B.T.L.H."/>
            <person name="Warris S."/>
            <person name="Nguyen H.D.T."/>
            <person name="van Gent-Pelzer M.P.E."/>
            <person name="Joly D.L."/>
            <person name="van de Geest H.C."/>
            <person name="Bonants P.J.M."/>
            <person name="Smith D.S."/>
            <person name="Levesque C.A."/>
            <person name="van der Lee T.A.J."/>
        </authorList>
    </citation>
    <scope>NUCLEOTIDE SEQUENCE [LARGE SCALE GENOMIC DNA]</scope>
    <source>
        <strain evidence="2 3">LEV6574</strain>
    </source>
</reference>
<feature type="compositionally biased region" description="Polar residues" evidence="1">
    <location>
        <begin position="337"/>
        <end position="347"/>
    </location>
</feature>
<feature type="compositionally biased region" description="Polar residues" evidence="1">
    <location>
        <begin position="538"/>
        <end position="562"/>
    </location>
</feature>
<feature type="compositionally biased region" description="Basic and acidic residues" evidence="1">
    <location>
        <begin position="526"/>
        <end position="535"/>
    </location>
</feature>
<dbReference type="VEuPathDB" id="FungiDB:SeMB42_g07250"/>
<feature type="region of interest" description="Disordered" evidence="1">
    <location>
        <begin position="119"/>
        <end position="142"/>
    </location>
</feature>
<feature type="compositionally biased region" description="Polar residues" evidence="1">
    <location>
        <begin position="382"/>
        <end position="401"/>
    </location>
</feature>
<feature type="compositionally biased region" description="Low complexity" evidence="1">
    <location>
        <begin position="353"/>
        <end position="373"/>
    </location>
</feature>
<proteinExistence type="predicted"/>
<feature type="region of interest" description="Disordered" evidence="1">
    <location>
        <begin position="161"/>
        <end position="403"/>
    </location>
</feature>